<feature type="region of interest" description="Disordered" evidence="1">
    <location>
        <begin position="1"/>
        <end position="53"/>
    </location>
</feature>
<sequence length="709" mass="76805">MSQIDPTGVENAGEEALLENSSQMSYEEVSGLSNGELGLGEPHDTAPTGALPEAPPIPHVPPAPIPKFPIPPIPLPIKKAVSGCYSGALGAFQVELRVDVDRSRPMKRVSGDFYHTVGKTTSYFGSFVVDSPVVTVSSAKVVVKGMGRYTFAAGAPVVQVTIPRVNILQPQAAATLQFFTVTNSPGASYHCPFSSLHFRTVRIETDSVSDLTTTPFASYNTGSLPSGGSARNMSVVSAFGEAGIGMVPTAGNNVINIGDAGANATWSNAELHASMQTHFTLWSDVQQWCVWQLVAQQHDYGTGLYGIMYDQQGKQRQGCAVFHAGIGGATAEQQRLQLYTYVHELGHCFNLLHSWQKSLASPPKPDRPDALSWMNYPWYYPKGGPAGFWSSFDFRFDDEELIHLRHGFRNDVIMGGNNFIVGSSLGRDVLADPISDESGLVLGISTHQRSFALGEPVVLELKLKATTTRGRRAHTWLHPDFGMVRVVISKPSGQVVAYEPMIDHLVGERQKMLGVDDEVRDSAYIGYGKGGFYFDQPGQYRVRAAYAALDGSQVLSDILTIRVRYPVTRDEDTLADLFMGDDQGVLLYLQGSDNVSLRSGNDAFDEVIDRFGAHPLATYARMVKGINAARVFKTVNAGEGRPVTVRPARTEESIALLSSVTAAHVLDPVSEDQVLYSLSCVQDATGDARGAQDSLNRMSIQPGKKPDGQ</sequence>
<feature type="region of interest" description="Disordered" evidence="1">
    <location>
        <begin position="687"/>
        <end position="709"/>
    </location>
</feature>
<proteinExistence type="predicted"/>
<dbReference type="Gene3D" id="3.40.390.10">
    <property type="entry name" value="Collagenase (Catalytic Domain)"/>
    <property type="match status" value="1"/>
</dbReference>
<dbReference type="GO" id="GO:0008237">
    <property type="term" value="F:metallopeptidase activity"/>
    <property type="evidence" value="ECO:0007669"/>
    <property type="project" value="InterPro"/>
</dbReference>
<accession>A0A1S2N5N2</accession>
<dbReference type="RefSeq" id="WP_143054444.1">
    <property type="nucleotide sequence ID" value="NZ_JRYB01000001.1"/>
</dbReference>
<organism evidence="2 3">
    <name type="scientific">Massilia timonae</name>
    <dbReference type="NCBI Taxonomy" id="47229"/>
    <lineage>
        <taxon>Bacteria</taxon>
        <taxon>Pseudomonadati</taxon>
        <taxon>Pseudomonadota</taxon>
        <taxon>Betaproteobacteria</taxon>
        <taxon>Burkholderiales</taxon>
        <taxon>Oxalobacteraceae</taxon>
        <taxon>Telluria group</taxon>
        <taxon>Massilia</taxon>
    </lineage>
</organism>
<dbReference type="EMBL" id="JRYB01000001">
    <property type="protein sequence ID" value="OIJ40120.1"/>
    <property type="molecule type" value="Genomic_DNA"/>
</dbReference>
<dbReference type="AlphaFoldDB" id="A0A1S2N5N2"/>
<evidence type="ECO:0000313" key="3">
    <source>
        <dbReference type="Proteomes" id="UP000180246"/>
    </source>
</evidence>
<dbReference type="SUPFAM" id="SSF55486">
    <property type="entry name" value="Metalloproteases ('zincins'), catalytic domain"/>
    <property type="match status" value="1"/>
</dbReference>
<protein>
    <submittedName>
        <fullName evidence="2">Uncharacterized protein</fullName>
    </submittedName>
</protein>
<evidence type="ECO:0000313" key="2">
    <source>
        <dbReference type="EMBL" id="OIJ40120.1"/>
    </source>
</evidence>
<comment type="caution">
    <text evidence="2">The sequence shown here is derived from an EMBL/GenBank/DDBJ whole genome shotgun (WGS) entry which is preliminary data.</text>
</comment>
<name>A0A1S2N5N2_9BURK</name>
<dbReference type="InterPro" id="IPR024079">
    <property type="entry name" value="MetalloPept_cat_dom_sf"/>
</dbReference>
<gene>
    <name evidence="2" type="ORF">LO55_629</name>
</gene>
<dbReference type="Proteomes" id="UP000180246">
    <property type="component" value="Unassembled WGS sequence"/>
</dbReference>
<reference evidence="2 3" key="1">
    <citation type="submission" date="2014-10" db="EMBL/GenBank/DDBJ databases">
        <authorList>
            <person name="Seo M.-J."/>
            <person name="Seok Y.J."/>
            <person name="Cha I.-T."/>
        </authorList>
    </citation>
    <scope>NUCLEOTIDE SEQUENCE [LARGE SCALE GENOMIC DNA]</scope>
    <source>
        <strain evidence="2 3">NEU</strain>
    </source>
</reference>
<evidence type="ECO:0000256" key="1">
    <source>
        <dbReference type="SAM" id="MobiDB-lite"/>
    </source>
</evidence>
<feature type="compositionally biased region" description="Low complexity" evidence="1">
    <location>
        <begin position="27"/>
        <end position="40"/>
    </location>
</feature>